<dbReference type="AlphaFoldDB" id="D8PDM7"/>
<keyword evidence="2" id="KW-1185">Reference proteome</keyword>
<gene>
    <name evidence="1" type="ORF">NIDE1601</name>
</gene>
<dbReference type="HOGENOM" id="CLU_2841638_0_0_0"/>
<name>D8PDM7_9BACT</name>
<evidence type="ECO:0000313" key="2">
    <source>
        <dbReference type="Proteomes" id="UP000001660"/>
    </source>
</evidence>
<protein>
    <submittedName>
        <fullName evidence="1">Uncharacterized protein</fullName>
    </submittedName>
</protein>
<sequence length="65" mass="7181">MAIRFSESAQYQTLSLAIRSGPPVVIGAGSSPSRASRPPTIQADMMAMKAVNRENRLGHRLRKEW</sequence>
<organism evidence="1 2">
    <name type="scientific">Nitrospira defluvii</name>
    <dbReference type="NCBI Taxonomy" id="330214"/>
    <lineage>
        <taxon>Bacteria</taxon>
        <taxon>Pseudomonadati</taxon>
        <taxon>Nitrospirota</taxon>
        <taxon>Nitrospiria</taxon>
        <taxon>Nitrospirales</taxon>
        <taxon>Nitrospiraceae</taxon>
        <taxon>Nitrospira</taxon>
    </lineage>
</organism>
<dbReference type="KEGG" id="nde:NIDE1601"/>
<evidence type="ECO:0000313" key="1">
    <source>
        <dbReference type="EMBL" id="CBK41336.1"/>
    </source>
</evidence>
<reference evidence="1 2" key="1">
    <citation type="journal article" date="2010" name="Proc. Natl. Acad. Sci. U.S.A.">
        <title>A Nitrospira metagenome illuminates the physiology and evolution of globally important nitrite-oxidizing bacteria.</title>
        <authorList>
            <person name="Lucker S."/>
            <person name="Wagner M."/>
            <person name="Maixner F."/>
            <person name="Pelletier E."/>
            <person name="Koch H."/>
            <person name="Vacherie B."/>
            <person name="Rattei T."/>
            <person name="Sinninghe Damste J."/>
            <person name="Spieck E."/>
            <person name="Le Paslier D."/>
            <person name="Daims H."/>
        </authorList>
    </citation>
    <scope>NUCLEOTIDE SEQUENCE [LARGE SCALE GENOMIC DNA]</scope>
</reference>
<proteinExistence type="predicted"/>
<accession>D8PDM7</accession>
<dbReference type="EMBL" id="FP929003">
    <property type="protein sequence ID" value="CBK41336.1"/>
    <property type="molecule type" value="Genomic_DNA"/>
</dbReference>
<dbReference type="Proteomes" id="UP000001660">
    <property type="component" value="Chromosome"/>
</dbReference>